<reference evidence="2 3" key="1">
    <citation type="submission" date="2021-03" db="EMBL/GenBank/DDBJ databases">
        <title>Geobacter metallireducens gen. nov. sp. nov., a microorganism capable of coupling the complete oxidation of organic compounds to the reduction of iron and other metals.</title>
        <authorList>
            <person name="Li Y."/>
        </authorList>
    </citation>
    <scope>NUCLEOTIDE SEQUENCE [LARGE SCALE GENOMIC DNA]</scope>
    <source>
        <strain evidence="2 3">Jerry-YX</strain>
    </source>
</reference>
<protein>
    <submittedName>
        <fullName evidence="2">Pentapeptide repeat-containing protein</fullName>
    </submittedName>
</protein>
<sequence length="299" mass="30913">MKCPMLHRSGIASVVLMLLISVGSETPAAASSLRESKPVPVGADTASSRTKPALPYAEYVRLVSRRGVVGHGHARKKAAKAAKVAQTVKKGVKGKNAGKAAAPVVAARPVPRPTEVVPVVVAKKDSPGSWTPSVAEVREVLRGSRDLSGANLRGMNLAGFDLRKTSLVNADLYLANLEGSRLDGANLRGASLEMANLRGATLREAKLSGAGLFMTNLEGADLKGADLTCVYAVGANLRGAALASANLRGGIFTNAATEPGNSNVSLVAESDGEGDVANANALRDVSHPDGDERFSTLRF</sequence>
<dbReference type="RefSeq" id="WP_207164476.1">
    <property type="nucleotide sequence ID" value="NZ_CP071382.1"/>
</dbReference>
<dbReference type="SUPFAM" id="SSF141571">
    <property type="entry name" value="Pentapeptide repeat-like"/>
    <property type="match status" value="1"/>
</dbReference>
<evidence type="ECO:0000313" key="3">
    <source>
        <dbReference type="Proteomes" id="UP000663651"/>
    </source>
</evidence>
<dbReference type="InterPro" id="IPR051082">
    <property type="entry name" value="Pentapeptide-BTB/POZ_domain"/>
</dbReference>
<feature type="signal peptide" evidence="1">
    <location>
        <begin position="1"/>
        <end position="28"/>
    </location>
</feature>
<keyword evidence="1" id="KW-0732">Signal</keyword>
<keyword evidence="3" id="KW-1185">Reference proteome</keyword>
<proteinExistence type="predicted"/>
<dbReference type="InterPro" id="IPR001646">
    <property type="entry name" value="5peptide_repeat"/>
</dbReference>
<name>A0ABX7Q677_9BACT</name>
<dbReference type="Gene3D" id="2.160.20.80">
    <property type="entry name" value="E3 ubiquitin-protein ligase SopA"/>
    <property type="match status" value="1"/>
</dbReference>
<organism evidence="2 3">
    <name type="scientific">Geobacter benzoatilyticus</name>
    <dbReference type="NCBI Taxonomy" id="2815309"/>
    <lineage>
        <taxon>Bacteria</taxon>
        <taxon>Pseudomonadati</taxon>
        <taxon>Thermodesulfobacteriota</taxon>
        <taxon>Desulfuromonadia</taxon>
        <taxon>Geobacterales</taxon>
        <taxon>Geobacteraceae</taxon>
        <taxon>Geobacter</taxon>
    </lineage>
</organism>
<dbReference type="Pfam" id="PF00805">
    <property type="entry name" value="Pentapeptide"/>
    <property type="match status" value="2"/>
</dbReference>
<feature type="chain" id="PRO_5047113151" evidence="1">
    <location>
        <begin position="29"/>
        <end position="299"/>
    </location>
</feature>
<gene>
    <name evidence="2" type="ORF">JZM60_05335</name>
</gene>
<dbReference type="EMBL" id="CP071382">
    <property type="protein sequence ID" value="QSV46697.1"/>
    <property type="molecule type" value="Genomic_DNA"/>
</dbReference>
<accession>A0ABX7Q677</accession>
<dbReference type="PANTHER" id="PTHR14136">
    <property type="entry name" value="BTB_POZ DOMAIN-CONTAINING PROTEIN KCTD9"/>
    <property type="match status" value="1"/>
</dbReference>
<dbReference type="Proteomes" id="UP000663651">
    <property type="component" value="Chromosome"/>
</dbReference>
<dbReference type="PANTHER" id="PTHR14136:SF17">
    <property type="entry name" value="BTB_POZ DOMAIN-CONTAINING PROTEIN KCTD9"/>
    <property type="match status" value="1"/>
</dbReference>
<evidence type="ECO:0000256" key="1">
    <source>
        <dbReference type="SAM" id="SignalP"/>
    </source>
</evidence>
<evidence type="ECO:0000313" key="2">
    <source>
        <dbReference type="EMBL" id="QSV46697.1"/>
    </source>
</evidence>